<dbReference type="AlphaFoldDB" id="A0AA85J3T8"/>
<evidence type="ECO:0000256" key="15">
    <source>
        <dbReference type="RuleBase" id="RU003732"/>
    </source>
</evidence>
<feature type="binding site" evidence="13">
    <location>
        <position position="90"/>
    </location>
    <ligand>
        <name>Na(+)</name>
        <dbReference type="ChEBI" id="CHEBI:29101"/>
        <label>1</label>
    </ligand>
</feature>
<evidence type="ECO:0000256" key="8">
    <source>
        <dbReference type="ARBA" id="ARBA00022989"/>
    </source>
</evidence>
<keyword evidence="3" id="KW-1003">Cell membrane</keyword>
<accession>A0AA85J3T8</accession>
<feature type="transmembrane region" description="Helical" evidence="17">
    <location>
        <begin position="412"/>
        <end position="437"/>
    </location>
</feature>
<evidence type="ECO:0000256" key="16">
    <source>
        <dbReference type="SAM" id="MobiDB-lite"/>
    </source>
</evidence>
<sequence length="713" mass="80464">MMLQDSISPMHMSNFRINKDDTAEQHEEKWAAGDWSEKEKTTVRKLHTSESQSEQNNSNNNDNNSDDEDQNREEWNNQFDFFLSILGYAVDLANVWRFPYVCFTNGGGAFLIPYFIVMVCSATPMFYLELILGQKHRRGAISLWDICPIFRGVGIAQVIISYVVAFYYNTISAWSLYFLLASITDILPWTYCDQRRGNSPNCVNFSYLHNLSMSDTSGGNDILHLQNYSLASTEYFERVVLKLQQSKGLEDLGPMRWQLAGCTVFVFCILYASMRNGVKTSGKVVYVTAILPYFLLAILLFNGLTLDGSYEGIWYFIRPRFDKLSEMTVWANAAIQIFFSTGAGFGAHIAYATYNRRKYNCYRDCLITSLVNALTSMFAGVTVFAYLGYLAHLTHTSVQTVTGEGPGLVFQVYPFAIGTLPLASLWATIFFLLLIMLGLDSGMGGLESVVTAVTDIIPKKISRRKHFRPLITLAVLGSACSVAFVNVTSGGMYVFHLMDRYMAGTALLIGSLFQVIAIAWFYGMNQLCQDIKSMDLPTPNIYWRFCWKILTPITLIVMIVSSVIDPTPLQYNYGAKHPELLVNNTEVVNISLHGTSQFYNYPQWSIYLGWCMSGVSISMIPLVFFIVLIKDGCNLELAKVFSIGPLDVWPFKERNLCDTINDHQRSAESICRINSSQLDAEKAIGRNHTEAVVQLNKQSILHELQIIQPKFSV</sequence>
<protein>
    <recommendedName>
        <fullName evidence="15">Transporter</fullName>
    </recommendedName>
</protein>
<feature type="disulfide bond" evidence="14">
    <location>
        <begin position="192"/>
        <end position="202"/>
    </location>
</feature>
<feature type="binding site" evidence="13">
    <location>
        <position position="94"/>
    </location>
    <ligand>
        <name>Na(+)</name>
        <dbReference type="ChEBI" id="CHEBI:29101"/>
        <label>1</label>
    </ligand>
</feature>
<evidence type="ECO:0000256" key="6">
    <source>
        <dbReference type="ARBA" id="ARBA00022775"/>
    </source>
</evidence>
<evidence type="ECO:0000256" key="10">
    <source>
        <dbReference type="ARBA" id="ARBA00023136"/>
    </source>
</evidence>
<feature type="region of interest" description="Disordered" evidence="16">
    <location>
        <begin position="13"/>
        <end position="71"/>
    </location>
</feature>
<evidence type="ECO:0000256" key="11">
    <source>
        <dbReference type="ARBA" id="ARBA00023157"/>
    </source>
</evidence>
<comment type="similarity">
    <text evidence="15">Belongs to the sodium:neurotransmitter symporter (SNF) (TC 2.A.22) family.</text>
</comment>
<keyword evidence="7 15" id="KW-0769">Symport</keyword>
<name>A0AA85J3T8_TRIRE</name>
<dbReference type="GO" id="GO:0046872">
    <property type="term" value="F:metal ion binding"/>
    <property type="evidence" value="ECO:0007669"/>
    <property type="project" value="UniProtKB-KW"/>
</dbReference>
<evidence type="ECO:0000256" key="12">
    <source>
        <dbReference type="ARBA" id="ARBA00023180"/>
    </source>
</evidence>
<dbReference type="InterPro" id="IPR037272">
    <property type="entry name" value="SNS_sf"/>
</dbReference>
<dbReference type="PANTHER" id="PTHR11616:SF320">
    <property type="entry name" value="SODIUM-DEPENDENT NORADRENALINE TRANSPORTER"/>
    <property type="match status" value="1"/>
</dbReference>
<dbReference type="GO" id="GO:0006865">
    <property type="term" value="P:amino acid transport"/>
    <property type="evidence" value="ECO:0007669"/>
    <property type="project" value="TreeGrafter"/>
</dbReference>
<reference evidence="18" key="1">
    <citation type="submission" date="2022-06" db="EMBL/GenBank/DDBJ databases">
        <authorList>
            <person name="Berger JAMES D."/>
            <person name="Berger JAMES D."/>
        </authorList>
    </citation>
    <scope>NUCLEOTIDE SEQUENCE [LARGE SCALE GENOMIC DNA]</scope>
</reference>
<evidence type="ECO:0000313" key="18">
    <source>
        <dbReference type="Proteomes" id="UP000050795"/>
    </source>
</evidence>
<feature type="transmembrane region" description="Helical" evidence="17">
    <location>
        <begin position="607"/>
        <end position="629"/>
    </location>
</feature>
<feature type="binding site" evidence="13">
    <location>
        <position position="372"/>
    </location>
    <ligand>
        <name>Na(+)</name>
        <dbReference type="ChEBI" id="CHEBI:29101"/>
        <label>1</label>
    </ligand>
</feature>
<feature type="compositionally biased region" description="Basic and acidic residues" evidence="16">
    <location>
        <begin position="17"/>
        <end position="42"/>
    </location>
</feature>
<feature type="binding site" evidence="13">
    <location>
        <position position="437"/>
    </location>
    <ligand>
        <name>Na(+)</name>
        <dbReference type="ChEBI" id="CHEBI:29101"/>
        <label>1</label>
    </ligand>
</feature>
<dbReference type="InterPro" id="IPR000175">
    <property type="entry name" value="Na/ntran_symport"/>
</dbReference>
<dbReference type="GO" id="GO:0051583">
    <property type="term" value="P:dopamine uptake involved in synaptic transmission"/>
    <property type="evidence" value="ECO:0007669"/>
    <property type="project" value="TreeGrafter"/>
</dbReference>
<dbReference type="GO" id="GO:0005330">
    <property type="term" value="F:dopamine:sodium symporter activity"/>
    <property type="evidence" value="ECO:0007669"/>
    <property type="project" value="TreeGrafter"/>
</dbReference>
<keyword evidence="9 13" id="KW-0915">Sodium</keyword>
<feature type="transmembrane region" description="Helical" evidence="17">
    <location>
        <begin position="284"/>
        <end position="304"/>
    </location>
</feature>
<dbReference type="GO" id="GO:0042734">
    <property type="term" value="C:presynaptic membrane"/>
    <property type="evidence" value="ECO:0007669"/>
    <property type="project" value="TreeGrafter"/>
</dbReference>
<feature type="transmembrane region" description="Helical" evidence="17">
    <location>
        <begin position="79"/>
        <end position="96"/>
    </location>
</feature>
<keyword evidence="2 15" id="KW-0813">Transport</keyword>
<keyword evidence="10 17" id="KW-0472">Membrane</keyword>
<dbReference type="SUPFAM" id="SSF161070">
    <property type="entry name" value="SNF-like"/>
    <property type="match status" value="1"/>
</dbReference>
<dbReference type="Proteomes" id="UP000050795">
    <property type="component" value="Unassembled WGS sequence"/>
</dbReference>
<evidence type="ECO:0000256" key="2">
    <source>
        <dbReference type="ARBA" id="ARBA00022448"/>
    </source>
</evidence>
<feature type="transmembrane region" description="Helical" evidence="17">
    <location>
        <begin position="545"/>
        <end position="564"/>
    </location>
</feature>
<evidence type="ECO:0000256" key="7">
    <source>
        <dbReference type="ARBA" id="ARBA00022847"/>
    </source>
</evidence>
<dbReference type="GO" id="GO:0032809">
    <property type="term" value="C:neuronal cell body membrane"/>
    <property type="evidence" value="ECO:0007669"/>
    <property type="project" value="TreeGrafter"/>
</dbReference>
<keyword evidence="11 14" id="KW-1015">Disulfide bond</keyword>
<feature type="transmembrane region" description="Helical" evidence="17">
    <location>
        <begin position="329"/>
        <end position="354"/>
    </location>
</feature>
<reference evidence="19" key="2">
    <citation type="submission" date="2023-11" db="UniProtKB">
        <authorList>
            <consortium name="WormBaseParasite"/>
        </authorList>
    </citation>
    <scope>IDENTIFICATION</scope>
</reference>
<evidence type="ECO:0000256" key="13">
    <source>
        <dbReference type="PIRSR" id="PIRSR600175-1"/>
    </source>
</evidence>
<evidence type="ECO:0000256" key="3">
    <source>
        <dbReference type="ARBA" id="ARBA00022475"/>
    </source>
</evidence>
<proteinExistence type="inferred from homology"/>
<dbReference type="Pfam" id="PF00209">
    <property type="entry name" value="SNF"/>
    <property type="match status" value="1"/>
</dbReference>
<comment type="subcellular location">
    <subcellularLocation>
        <location evidence="1">Cell membrane</location>
        <topology evidence="1">Multi-pass membrane protein</topology>
    </subcellularLocation>
</comment>
<evidence type="ECO:0000256" key="5">
    <source>
        <dbReference type="ARBA" id="ARBA00022723"/>
    </source>
</evidence>
<feature type="binding site" evidence="13">
    <location>
        <position position="87"/>
    </location>
    <ligand>
        <name>Na(+)</name>
        <dbReference type="ChEBI" id="CHEBI:29101"/>
        <label>1</label>
    </ligand>
</feature>
<feature type="transmembrane region" description="Helical" evidence="17">
    <location>
        <begin position="108"/>
        <end position="128"/>
    </location>
</feature>
<feature type="transmembrane region" description="Helical" evidence="17">
    <location>
        <begin position="366"/>
        <end position="392"/>
    </location>
</feature>
<evidence type="ECO:0000256" key="14">
    <source>
        <dbReference type="PIRSR" id="PIRSR600175-2"/>
    </source>
</evidence>
<dbReference type="PRINTS" id="PR00176">
    <property type="entry name" value="NANEUSMPORT"/>
</dbReference>
<organism evidence="18 19">
    <name type="scientific">Trichobilharzia regenti</name>
    <name type="common">Nasal bird schistosome</name>
    <dbReference type="NCBI Taxonomy" id="157069"/>
    <lineage>
        <taxon>Eukaryota</taxon>
        <taxon>Metazoa</taxon>
        <taxon>Spiralia</taxon>
        <taxon>Lophotrochozoa</taxon>
        <taxon>Platyhelminthes</taxon>
        <taxon>Trematoda</taxon>
        <taxon>Digenea</taxon>
        <taxon>Strigeidida</taxon>
        <taxon>Schistosomatoidea</taxon>
        <taxon>Schistosomatidae</taxon>
        <taxon>Trichobilharzia</taxon>
    </lineage>
</organism>
<feature type="transmembrane region" description="Helical" evidence="17">
    <location>
        <begin position="470"/>
        <end position="495"/>
    </location>
</feature>
<feature type="binding site" evidence="13">
    <location>
        <position position="89"/>
    </location>
    <ligand>
        <name>Na(+)</name>
        <dbReference type="ChEBI" id="CHEBI:29101"/>
        <label>1</label>
    </ligand>
</feature>
<keyword evidence="4 15" id="KW-0812">Transmembrane</keyword>
<dbReference type="PROSITE" id="PS00610">
    <property type="entry name" value="NA_NEUROTRAN_SYMP_1"/>
    <property type="match status" value="1"/>
</dbReference>
<feature type="binding site" evidence="13">
    <location>
        <position position="340"/>
    </location>
    <ligand>
        <name>Na(+)</name>
        <dbReference type="ChEBI" id="CHEBI:29101"/>
        <label>1</label>
    </ligand>
</feature>
<feature type="transmembrane region" description="Helical" evidence="17">
    <location>
        <begin position="255"/>
        <end position="272"/>
    </location>
</feature>
<keyword evidence="12" id="KW-0325">Glycoprotein</keyword>
<dbReference type="GO" id="GO:0015874">
    <property type="term" value="P:norepinephrine transport"/>
    <property type="evidence" value="ECO:0007669"/>
    <property type="project" value="TreeGrafter"/>
</dbReference>
<dbReference type="GO" id="GO:0030424">
    <property type="term" value="C:axon"/>
    <property type="evidence" value="ECO:0007669"/>
    <property type="project" value="TreeGrafter"/>
</dbReference>
<feature type="binding site" evidence="13">
    <location>
        <position position="440"/>
    </location>
    <ligand>
        <name>Na(+)</name>
        <dbReference type="ChEBI" id="CHEBI:29101"/>
        <label>1</label>
    </ligand>
</feature>
<evidence type="ECO:0000256" key="1">
    <source>
        <dbReference type="ARBA" id="ARBA00004651"/>
    </source>
</evidence>
<feature type="compositionally biased region" description="Low complexity" evidence="16">
    <location>
        <begin position="49"/>
        <end position="63"/>
    </location>
</feature>
<feature type="transmembrane region" description="Helical" evidence="17">
    <location>
        <begin position="501"/>
        <end position="524"/>
    </location>
</feature>
<keyword evidence="8 17" id="KW-1133">Transmembrane helix</keyword>
<evidence type="ECO:0000256" key="4">
    <source>
        <dbReference type="ARBA" id="ARBA00022692"/>
    </source>
</evidence>
<evidence type="ECO:0000256" key="9">
    <source>
        <dbReference type="ARBA" id="ARBA00023053"/>
    </source>
</evidence>
<keyword evidence="6" id="KW-0532">Neurotransmitter transport</keyword>
<keyword evidence="5 13" id="KW-0479">Metal-binding</keyword>
<dbReference type="PANTHER" id="PTHR11616">
    <property type="entry name" value="SODIUM/CHLORIDE DEPENDENT TRANSPORTER"/>
    <property type="match status" value="1"/>
</dbReference>
<evidence type="ECO:0000256" key="17">
    <source>
        <dbReference type="SAM" id="Phobius"/>
    </source>
</evidence>
<dbReference type="WBParaSite" id="TREG1_1240.1">
    <property type="protein sequence ID" value="TREG1_1240.1"/>
    <property type="gene ID" value="TREG1_1240"/>
</dbReference>
<feature type="binding site" evidence="13">
    <location>
        <position position="441"/>
    </location>
    <ligand>
        <name>Na(+)</name>
        <dbReference type="ChEBI" id="CHEBI:29101"/>
        <label>1</label>
    </ligand>
</feature>
<dbReference type="PROSITE" id="PS50267">
    <property type="entry name" value="NA_NEUROTRAN_SYMP_3"/>
    <property type="match status" value="1"/>
</dbReference>
<evidence type="ECO:0000313" key="19">
    <source>
        <dbReference type="WBParaSite" id="TREG1_1240.1"/>
    </source>
</evidence>
<keyword evidence="18" id="KW-1185">Reference proteome</keyword>